<dbReference type="InterPro" id="IPR011701">
    <property type="entry name" value="MFS"/>
</dbReference>
<feature type="transmembrane region" description="Helical" evidence="6">
    <location>
        <begin position="330"/>
        <end position="351"/>
    </location>
</feature>
<dbReference type="AlphaFoldDB" id="A0A5C3F752"/>
<feature type="transmembrane region" description="Helical" evidence="6">
    <location>
        <begin position="453"/>
        <end position="476"/>
    </location>
</feature>
<comment type="subcellular location">
    <subcellularLocation>
        <location evidence="1">Membrane</location>
        <topology evidence="1">Multi-pass membrane protein</topology>
    </subcellularLocation>
</comment>
<dbReference type="GO" id="GO:0016020">
    <property type="term" value="C:membrane"/>
    <property type="evidence" value="ECO:0007669"/>
    <property type="project" value="UniProtKB-SubCell"/>
</dbReference>
<dbReference type="Pfam" id="PF07690">
    <property type="entry name" value="MFS_1"/>
    <property type="match status" value="1"/>
</dbReference>
<dbReference type="OrthoDB" id="2985014at2759"/>
<feature type="transmembrane region" description="Helical" evidence="6">
    <location>
        <begin position="358"/>
        <end position="378"/>
    </location>
</feature>
<feature type="transmembrane region" description="Helical" evidence="6">
    <location>
        <begin position="130"/>
        <end position="150"/>
    </location>
</feature>
<protein>
    <submittedName>
        <fullName evidence="8">Related to TNA1 - high affinity nicotinic acid plasma membrane permease</fullName>
    </submittedName>
</protein>
<feature type="transmembrane region" description="Helical" evidence="6">
    <location>
        <begin position="102"/>
        <end position="123"/>
    </location>
</feature>
<accession>A0A5C3F752</accession>
<evidence type="ECO:0000256" key="3">
    <source>
        <dbReference type="ARBA" id="ARBA00022692"/>
    </source>
</evidence>
<keyword evidence="9" id="KW-1185">Reference proteome</keyword>
<feature type="transmembrane region" description="Helical" evidence="6">
    <location>
        <begin position="420"/>
        <end position="441"/>
    </location>
</feature>
<sequence length="511" mass="55642">MASPHAGSPDTASIEKRDEAKLEGGYGIAPVLTSGQLSMAHDVATTVADDHETKRIVRKMDWHVLPICSVLYLFSFLDRSAIGNARTLGMNAELKLTASQYAAALSIFFLLYGLLEVPSNICLKRYGAKLWLPAIVICWGIIMLCTGFASGFVSLFVLRLLLGGFEAGLFPGVSYLLTVLYPRKNIQLRVGIFFSAATIAGAFGGALAAGFAKVTTSQLQGWSFIFIFEGLLTILVGVVAYFVLFDDVSKAKFLSTNEKVYYEERIRFDGSDIPMNDEFRWSFVKAAFTDWKTLFSLVTYVSTIVPLYSIALTLPAILKTTLKYPAIESNLLTVPVYTFAAMIVILFAFLSDKYQNRAFFVILGNIMSVIGWTISHIYLVKSPWVAYGGLFIGAAGAYGGFPGVIAALTQNLGGKTKRSVSIAINVGVGGFGGLVSSNIFFPHESPQYPTGHYINIGLASLGAVSALCNVGLIYLANQAKQRKIDSGEAARLTKDEISDMGDESPYFKYRY</sequence>
<evidence type="ECO:0000256" key="1">
    <source>
        <dbReference type="ARBA" id="ARBA00004141"/>
    </source>
</evidence>
<feature type="transmembrane region" description="Helical" evidence="6">
    <location>
        <begin position="224"/>
        <end position="245"/>
    </location>
</feature>
<dbReference type="GO" id="GO:0022857">
    <property type="term" value="F:transmembrane transporter activity"/>
    <property type="evidence" value="ECO:0007669"/>
    <property type="project" value="InterPro"/>
</dbReference>
<organism evidence="8 9">
    <name type="scientific">Pseudozyma flocculosa</name>
    <dbReference type="NCBI Taxonomy" id="84751"/>
    <lineage>
        <taxon>Eukaryota</taxon>
        <taxon>Fungi</taxon>
        <taxon>Dikarya</taxon>
        <taxon>Basidiomycota</taxon>
        <taxon>Ustilaginomycotina</taxon>
        <taxon>Ustilaginomycetes</taxon>
        <taxon>Ustilaginales</taxon>
        <taxon>Ustilaginaceae</taxon>
        <taxon>Pseudozyma</taxon>
    </lineage>
</organism>
<feature type="transmembrane region" description="Helical" evidence="6">
    <location>
        <begin position="190"/>
        <end position="212"/>
    </location>
</feature>
<dbReference type="PANTHER" id="PTHR43791:SF46">
    <property type="entry name" value="MAJOR FACILITATOR SUPERFAMILY (MFS) PROFILE DOMAIN-CONTAINING PROTEIN-RELATED"/>
    <property type="match status" value="1"/>
</dbReference>
<dbReference type="EMBL" id="OOIP01000016">
    <property type="protein sequence ID" value="SPO39886.1"/>
    <property type="molecule type" value="Genomic_DNA"/>
</dbReference>
<evidence type="ECO:0000256" key="6">
    <source>
        <dbReference type="SAM" id="Phobius"/>
    </source>
</evidence>
<feature type="transmembrane region" description="Helical" evidence="6">
    <location>
        <begin position="294"/>
        <end position="318"/>
    </location>
</feature>
<evidence type="ECO:0000256" key="5">
    <source>
        <dbReference type="ARBA" id="ARBA00023136"/>
    </source>
</evidence>
<keyword evidence="2" id="KW-0813">Transport</keyword>
<evidence type="ECO:0000259" key="7">
    <source>
        <dbReference type="PROSITE" id="PS50850"/>
    </source>
</evidence>
<keyword evidence="3 6" id="KW-0812">Transmembrane</keyword>
<feature type="transmembrane region" description="Helical" evidence="6">
    <location>
        <begin position="384"/>
        <end position="408"/>
    </location>
</feature>
<dbReference type="InterPro" id="IPR036259">
    <property type="entry name" value="MFS_trans_sf"/>
</dbReference>
<name>A0A5C3F752_9BASI</name>
<keyword evidence="5 6" id="KW-0472">Membrane</keyword>
<proteinExistence type="predicted"/>
<feature type="transmembrane region" description="Helical" evidence="6">
    <location>
        <begin position="156"/>
        <end position="178"/>
    </location>
</feature>
<evidence type="ECO:0000313" key="8">
    <source>
        <dbReference type="EMBL" id="SPO39886.1"/>
    </source>
</evidence>
<dbReference type="Proteomes" id="UP000323386">
    <property type="component" value="Unassembled WGS sequence"/>
</dbReference>
<reference evidence="8 9" key="1">
    <citation type="submission" date="2018-03" db="EMBL/GenBank/DDBJ databases">
        <authorList>
            <person name="Guldener U."/>
        </authorList>
    </citation>
    <scope>NUCLEOTIDE SEQUENCE [LARGE SCALE GENOMIC DNA]</scope>
    <source>
        <strain evidence="8 9">DAOM196992</strain>
    </source>
</reference>
<dbReference type="FunFam" id="1.20.1250.20:FF:000013">
    <property type="entry name" value="MFS general substrate transporter"/>
    <property type="match status" value="1"/>
</dbReference>
<dbReference type="FunFam" id="1.20.1250.20:FF:000018">
    <property type="entry name" value="MFS transporter permease"/>
    <property type="match status" value="1"/>
</dbReference>
<feature type="domain" description="Major facilitator superfamily (MFS) profile" evidence="7">
    <location>
        <begin position="64"/>
        <end position="483"/>
    </location>
</feature>
<evidence type="ECO:0000256" key="4">
    <source>
        <dbReference type="ARBA" id="ARBA00022989"/>
    </source>
</evidence>
<feature type="transmembrane region" description="Helical" evidence="6">
    <location>
        <begin position="64"/>
        <end position="82"/>
    </location>
</feature>
<dbReference type="SUPFAM" id="SSF103473">
    <property type="entry name" value="MFS general substrate transporter"/>
    <property type="match status" value="1"/>
</dbReference>
<dbReference type="InterPro" id="IPR020846">
    <property type="entry name" value="MFS_dom"/>
</dbReference>
<gene>
    <name evidence="8" type="ORF">PSFLO_05367</name>
</gene>
<evidence type="ECO:0000313" key="9">
    <source>
        <dbReference type="Proteomes" id="UP000323386"/>
    </source>
</evidence>
<keyword evidence="4 6" id="KW-1133">Transmembrane helix</keyword>
<dbReference type="Gene3D" id="1.20.1250.20">
    <property type="entry name" value="MFS general substrate transporter like domains"/>
    <property type="match status" value="2"/>
</dbReference>
<evidence type="ECO:0000256" key="2">
    <source>
        <dbReference type="ARBA" id="ARBA00022448"/>
    </source>
</evidence>
<dbReference type="PANTHER" id="PTHR43791">
    <property type="entry name" value="PERMEASE-RELATED"/>
    <property type="match status" value="1"/>
</dbReference>
<dbReference type="PROSITE" id="PS50850">
    <property type="entry name" value="MFS"/>
    <property type="match status" value="1"/>
</dbReference>